<reference evidence="5 6" key="1">
    <citation type="submission" date="2021-06" db="EMBL/GenBank/DDBJ databases">
        <authorList>
            <person name="Kallberg Y."/>
            <person name="Tangrot J."/>
            <person name="Rosling A."/>
        </authorList>
    </citation>
    <scope>NUCLEOTIDE SEQUENCE [LARGE SCALE GENOMIC DNA]</scope>
    <source>
        <strain evidence="5 6">120-4 pot B 10/14</strain>
    </source>
</reference>
<feature type="non-terminal residue" evidence="5">
    <location>
        <position position="115"/>
    </location>
</feature>
<keyword evidence="3" id="KW-0964">Secreted</keyword>
<dbReference type="InterPro" id="IPR045379">
    <property type="entry name" value="Crinkler_N"/>
</dbReference>
<evidence type="ECO:0000256" key="1">
    <source>
        <dbReference type="ARBA" id="ARBA00004340"/>
    </source>
</evidence>
<evidence type="ECO:0000313" key="6">
    <source>
        <dbReference type="Proteomes" id="UP000789901"/>
    </source>
</evidence>
<dbReference type="EMBL" id="CAJVQB010011961">
    <property type="protein sequence ID" value="CAG8751747.1"/>
    <property type="molecule type" value="Genomic_DNA"/>
</dbReference>
<name>A0ABN7VAW3_GIGMA</name>
<feature type="domain" description="Crinkler effector protein N-terminal" evidence="4">
    <location>
        <begin position="22"/>
        <end position="112"/>
    </location>
</feature>
<proteinExistence type="predicted"/>
<organism evidence="5 6">
    <name type="scientific">Gigaspora margarita</name>
    <dbReference type="NCBI Taxonomy" id="4874"/>
    <lineage>
        <taxon>Eukaryota</taxon>
        <taxon>Fungi</taxon>
        <taxon>Fungi incertae sedis</taxon>
        <taxon>Mucoromycota</taxon>
        <taxon>Glomeromycotina</taxon>
        <taxon>Glomeromycetes</taxon>
        <taxon>Diversisporales</taxon>
        <taxon>Gigasporaceae</taxon>
        <taxon>Gigaspora</taxon>
    </lineage>
</organism>
<evidence type="ECO:0000256" key="2">
    <source>
        <dbReference type="ARBA" id="ARBA00004613"/>
    </source>
</evidence>
<keyword evidence="6" id="KW-1185">Reference proteome</keyword>
<gene>
    <name evidence="5" type="ORF">GMARGA_LOCUS16470</name>
</gene>
<dbReference type="Pfam" id="PF20147">
    <property type="entry name" value="Crinkler"/>
    <property type="match status" value="1"/>
</dbReference>
<evidence type="ECO:0000313" key="5">
    <source>
        <dbReference type="EMBL" id="CAG8751747.1"/>
    </source>
</evidence>
<protein>
    <submittedName>
        <fullName evidence="5">40116_t:CDS:1</fullName>
    </submittedName>
</protein>
<evidence type="ECO:0000256" key="3">
    <source>
        <dbReference type="ARBA" id="ARBA00022525"/>
    </source>
</evidence>
<sequence>MSTITLRYLIQGLEGETPNTDGPPSVFHADINIKNKVGKLKEIICKNNDFICENEDIILWKVDIPESDKRIKQLKTSLIEKVFDQKCEKLSDGEFIQDIFKSYPKTNHIHIIASI</sequence>
<accession>A0ABN7VAW3</accession>
<dbReference type="Proteomes" id="UP000789901">
    <property type="component" value="Unassembled WGS sequence"/>
</dbReference>
<comment type="subcellular location">
    <subcellularLocation>
        <location evidence="1">Host cell</location>
    </subcellularLocation>
    <subcellularLocation>
        <location evidence="2">Secreted</location>
    </subcellularLocation>
</comment>
<comment type="caution">
    <text evidence="5">The sequence shown here is derived from an EMBL/GenBank/DDBJ whole genome shotgun (WGS) entry which is preliminary data.</text>
</comment>
<evidence type="ECO:0000259" key="4">
    <source>
        <dbReference type="Pfam" id="PF20147"/>
    </source>
</evidence>